<gene>
    <name evidence="2" type="ORF">Vafri_4372</name>
</gene>
<evidence type="ECO:0000313" key="2">
    <source>
        <dbReference type="EMBL" id="GIL47586.1"/>
    </source>
</evidence>
<protein>
    <submittedName>
        <fullName evidence="2">Uncharacterized protein</fullName>
    </submittedName>
</protein>
<proteinExistence type="predicted"/>
<comment type="caution">
    <text evidence="2">The sequence shown here is derived from an EMBL/GenBank/DDBJ whole genome shotgun (WGS) entry which is preliminary data.</text>
</comment>
<feature type="region of interest" description="Disordered" evidence="1">
    <location>
        <begin position="81"/>
        <end position="149"/>
    </location>
</feature>
<reference evidence="2" key="1">
    <citation type="journal article" date="2021" name="Proc. Natl. Acad. Sci. U.S.A.">
        <title>Three genomes in the algal genus Volvox reveal the fate of a haploid sex-determining region after a transition to homothallism.</title>
        <authorList>
            <person name="Yamamoto K."/>
            <person name="Hamaji T."/>
            <person name="Kawai-Toyooka H."/>
            <person name="Matsuzaki R."/>
            <person name="Takahashi F."/>
            <person name="Nishimura Y."/>
            <person name="Kawachi M."/>
            <person name="Noguchi H."/>
            <person name="Minakuchi Y."/>
            <person name="Umen J.G."/>
            <person name="Toyoda A."/>
            <person name="Nozaki H."/>
        </authorList>
    </citation>
    <scope>NUCLEOTIDE SEQUENCE</scope>
    <source>
        <strain evidence="2">NIES-3780</strain>
    </source>
</reference>
<keyword evidence="3" id="KW-1185">Reference proteome</keyword>
<dbReference type="EMBL" id="BNCO01000004">
    <property type="protein sequence ID" value="GIL47586.1"/>
    <property type="molecule type" value="Genomic_DNA"/>
</dbReference>
<name>A0A8J4ATV0_9CHLO</name>
<accession>A0A8J4ATV0</accession>
<organism evidence="2 3">
    <name type="scientific">Volvox africanus</name>
    <dbReference type="NCBI Taxonomy" id="51714"/>
    <lineage>
        <taxon>Eukaryota</taxon>
        <taxon>Viridiplantae</taxon>
        <taxon>Chlorophyta</taxon>
        <taxon>core chlorophytes</taxon>
        <taxon>Chlorophyceae</taxon>
        <taxon>CS clade</taxon>
        <taxon>Chlamydomonadales</taxon>
        <taxon>Volvocaceae</taxon>
        <taxon>Volvox</taxon>
    </lineage>
</organism>
<feature type="compositionally biased region" description="Gly residues" evidence="1">
    <location>
        <begin position="100"/>
        <end position="115"/>
    </location>
</feature>
<feature type="region of interest" description="Disordered" evidence="1">
    <location>
        <begin position="1"/>
        <end position="21"/>
    </location>
</feature>
<sequence>MDNTGGHFATSMRGPDGALVDKPKDELRAAKERIIAQQAREGKMPGAMLMQDRLSGENKQEKWGNVGPDMYDEGAAQVSYATPGLDSGASGAEVEVPQPGTGGHGGKAYGSGCTGEGAVRQSGVPLRREEGGGRAGEGAMMQHQHAGGAGNDVVEELVGREDGAAVLQEQEGGDVAVGSGPGSGAC</sequence>
<dbReference type="AlphaFoldDB" id="A0A8J4ATV0"/>
<dbReference type="Proteomes" id="UP000747399">
    <property type="component" value="Unassembled WGS sequence"/>
</dbReference>
<evidence type="ECO:0000313" key="3">
    <source>
        <dbReference type="Proteomes" id="UP000747399"/>
    </source>
</evidence>
<evidence type="ECO:0000256" key="1">
    <source>
        <dbReference type="SAM" id="MobiDB-lite"/>
    </source>
</evidence>